<evidence type="ECO:0000313" key="3">
    <source>
        <dbReference type="Proteomes" id="UP001152795"/>
    </source>
</evidence>
<dbReference type="SMART" id="SM00484">
    <property type="entry name" value="XPGI"/>
    <property type="match status" value="1"/>
</dbReference>
<dbReference type="SUPFAM" id="SSF88723">
    <property type="entry name" value="PIN domain-like"/>
    <property type="match status" value="1"/>
</dbReference>
<evidence type="ECO:0000313" key="2">
    <source>
        <dbReference type="EMBL" id="CAB4010030.1"/>
    </source>
</evidence>
<dbReference type="InterPro" id="IPR006086">
    <property type="entry name" value="XPG-I_dom"/>
</dbReference>
<keyword evidence="2" id="KW-0540">Nuclease</keyword>
<feature type="compositionally biased region" description="Acidic residues" evidence="1">
    <location>
        <begin position="285"/>
        <end position="306"/>
    </location>
</feature>
<protein>
    <submittedName>
        <fullName evidence="2">Exonuclease 1-like</fullName>
    </submittedName>
</protein>
<evidence type="ECO:0000256" key="1">
    <source>
        <dbReference type="SAM" id="MobiDB-lite"/>
    </source>
</evidence>
<dbReference type="EMBL" id="CACRXK020006656">
    <property type="protein sequence ID" value="CAB4010030.1"/>
    <property type="molecule type" value="Genomic_DNA"/>
</dbReference>
<reference evidence="2" key="1">
    <citation type="submission" date="2020-04" db="EMBL/GenBank/DDBJ databases">
        <authorList>
            <person name="Alioto T."/>
            <person name="Alioto T."/>
            <person name="Gomez Garrido J."/>
        </authorList>
    </citation>
    <scope>NUCLEOTIDE SEQUENCE</scope>
    <source>
        <strain evidence="2">A484AB</strain>
    </source>
</reference>
<sequence>VPEKILKQISKSEANKLHSRAASMTFKNIVVCINVCLAHNVNYVVSPYETDAQIAHMLLNGHASFGITEDLDLLVYRCKKVSHWGTRQAKTKGNIPNTRVCSNQEYGHSGRNATHFACKEKDNTSPVSSSMNQDMDELSSSDEAVAVSKVDETTCKSSPVLHVNQGDESFMSQDAQESLSCATCGQEKERIKCLQKIRSNQKQRLLDRNRRITGFKKENINLKKIIESLRQEVSSSSSGDENSSENENKTGEDTGILEEAWNDEDGSLGNSSEDDLTDKMKDPDWDANMEDEENDSSDDDELDEEVRENTSQDARLADTEPKFIVFFSYVDEMRQELLYNCNKADLNKTYDNYKAKEPNSLTSQFSAGRTKNEKAIRNQAQRKGKKKTSYFHQVNHAINL</sequence>
<dbReference type="InterPro" id="IPR029060">
    <property type="entry name" value="PIN-like_dom_sf"/>
</dbReference>
<keyword evidence="2" id="KW-0269">Exonuclease</keyword>
<dbReference type="OrthoDB" id="26491at2759"/>
<accession>A0A7D9INI6</accession>
<feature type="compositionally biased region" description="Acidic residues" evidence="1">
    <location>
        <begin position="260"/>
        <end position="276"/>
    </location>
</feature>
<dbReference type="Proteomes" id="UP001152795">
    <property type="component" value="Unassembled WGS sequence"/>
</dbReference>
<feature type="region of interest" description="Disordered" evidence="1">
    <location>
        <begin position="230"/>
        <end position="313"/>
    </location>
</feature>
<feature type="non-terminal residue" evidence="2">
    <location>
        <position position="400"/>
    </location>
</feature>
<dbReference type="Gene3D" id="3.40.50.1010">
    <property type="entry name" value="5'-nuclease"/>
    <property type="match status" value="1"/>
</dbReference>
<name>A0A7D9INI6_PARCT</name>
<dbReference type="GO" id="GO:0004527">
    <property type="term" value="F:exonuclease activity"/>
    <property type="evidence" value="ECO:0007669"/>
    <property type="project" value="UniProtKB-KW"/>
</dbReference>
<keyword evidence="3" id="KW-1185">Reference proteome</keyword>
<organism evidence="2 3">
    <name type="scientific">Paramuricea clavata</name>
    <name type="common">Red gorgonian</name>
    <name type="synonym">Violescent sea-whip</name>
    <dbReference type="NCBI Taxonomy" id="317549"/>
    <lineage>
        <taxon>Eukaryota</taxon>
        <taxon>Metazoa</taxon>
        <taxon>Cnidaria</taxon>
        <taxon>Anthozoa</taxon>
        <taxon>Octocorallia</taxon>
        <taxon>Malacalcyonacea</taxon>
        <taxon>Plexauridae</taxon>
        <taxon>Paramuricea</taxon>
    </lineage>
</organism>
<keyword evidence="2" id="KW-0378">Hydrolase</keyword>
<dbReference type="AlphaFoldDB" id="A0A7D9INI6"/>
<dbReference type="Pfam" id="PF00867">
    <property type="entry name" value="XPG_I"/>
    <property type="match status" value="1"/>
</dbReference>
<proteinExistence type="predicted"/>
<comment type="caution">
    <text evidence="2">The sequence shown here is derived from an EMBL/GenBank/DDBJ whole genome shotgun (WGS) entry which is preliminary data.</text>
</comment>
<gene>
    <name evidence="2" type="ORF">PACLA_8A065616</name>
</gene>